<accession>A0AAW1YQE0</accession>
<organism evidence="1 2">
    <name type="scientific">Rubus argutus</name>
    <name type="common">Southern blackberry</name>
    <dbReference type="NCBI Taxonomy" id="59490"/>
    <lineage>
        <taxon>Eukaryota</taxon>
        <taxon>Viridiplantae</taxon>
        <taxon>Streptophyta</taxon>
        <taxon>Embryophyta</taxon>
        <taxon>Tracheophyta</taxon>
        <taxon>Spermatophyta</taxon>
        <taxon>Magnoliopsida</taxon>
        <taxon>eudicotyledons</taxon>
        <taxon>Gunneridae</taxon>
        <taxon>Pentapetalae</taxon>
        <taxon>rosids</taxon>
        <taxon>fabids</taxon>
        <taxon>Rosales</taxon>
        <taxon>Rosaceae</taxon>
        <taxon>Rosoideae</taxon>
        <taxon>Rosoideae incertae sedis</taxon>
        <taxon>Rubus</taxon>
    </lineage>
</organism>
<name>A0AAW1YQE0_RUBAR</name>
<evidence type="ECO:0000313" key="2">
    <source>
        <dbReference type="Proteomes" id="UP001457282"/>
    </source>
</evidence>
<evidence type="ECO:0000313" key="1">
    <source>
        <dbReference type="EMBL" id="KAK9950961.1"/>
    </source>
</evidence>
<protein>
    <recommendedName>
        <fullName evidence="3">Secreted protein</fullName>
    </recommendedName>
</protein>
<reference evidence="1 2" key="1">
    <citation type="journal article" date="2023" name="G3 (Bethesda)">
        <title>A chromosome-length genome assembly and annotation of blackberry (Rubus argutus, cv. 'Hillquist').</title>
        <authorList>
            <person name="Bruna T."/>
            <person name="Aryal R."/>
            <person name="Dudchenko O."/>
            <person name="Sargent D.J."/>
            <person name="Mead D."/>
            <person name="Buti M."/>
            <person name="Cavallini A."/>
            <person name="Hytonen T."/>
            <person name="Andres J."/>
            <person name="Pham M."/>
            <person name="Weisz D."/>
            <person name="Mascagni F."/>
            <person name="Usai G."/>
            <person name="Natali L."/>
            <person name="Bassil N."/>
            <person name="Fernandez G.E."/>
            <person name="Lomsadze A."/>
            <person name="Armour M."/>
            <person name="Olukolu B."/>
            <person name="Poorten T."/>
            <person name="Britton C."/>
            <person name="Davik J."/>
            <person name="Ashrafi H."/>
            <person name="Aiden E.L."/>
            <person name="Borodovsky M."/>
            <person name="Worthington M."/>
        </authorList>
    </citation>
    <scope>NUCLEOTIDE SEQUENCE [LARGE SCALE GENOMIC DNA]</scope>
    <source>
        <strain evidence="1">PI 553951</strain>
    </source>
</reference>
<comment type="caution">
    <text evidence="1">The sequence shown here is derived from an EMBL/GenBank/DDBJ whole genome shotgun (WGS) entry which is preliminary data.</text>
</comment>
<gene>
    <name evidence="1" type="ORF">M0R45_006424</name>
</gene>
<keyword evidence="2" id="KW-1185">Reference proteome</keyword>
<dbReference type="AlphaFoldDB" id="A0AAW1YQE0"/>
<sequence>MLMVGLLGDEVRRGLVAVLLLQVKRTTGAGLRIDRASVAGFAEETAWVMRACDRRQYRADAYLRGCEGTDERWWFWILGFSICSGEAGLDGLAVSDGGAIEESCGFVCNG</sequence>
<evidence type="ECO:0008006" key="3">
    <source>
        <dbReference type="Google" id="ProtNLM"/>
    </source>
</evidence>
<dbReference type="Proteomes" id="UP001457282">
    <property type="component" value="Unassembled WGS sequence"/>
</dbReference>
<proteinExistence type="predicted"/>
<dbReference type="EMBL" id="JBEDUW010000001">
    <property type="protein sequence ID" value="KAK9950961.1"/>
    <property type="molecule type" value="Genomic_DNA"/>
</dbReference>